<dbReference type="Gene3D" id="3.30.750.24">
    <property type="entry name" value="STAS domain"/>
    <property type="match status" value="1"/>
</dbReference>
<keyword evidence="4 5" id="KW-0472">Membrane</keyword>
<dbReference type="PANTHER" id="PTHR11814">
    <property type="entry name" value="SULFATE TRANSPORTER"/>
    <property type="match status" value="1"/>
</dbReference>
<feature type="transmembrane region" description="Helical" evidence="5">
    <location>
        <begin position="44"/>
        <end position="63"/>
    </location>
</feature>
<dbReference type="CDD" id="cd07042">
    <property type="entry name" value="STAS_SulP_like_sulfate_transporter"/>
    <property type="match status" value="1"/>
</dbReference>
<feature type="transmembrane region" description="Helical" evidence="5">
    <location>
        <begin position="317"/>
        <end position="334"/>
    </location>
</feature>
<feature type="transmembrane region" description="Helical" evidence="5">
    <location>
        <begin position="145"/>
        <end position="167"/>
    </location>
</feature>
<evidence type="ECO:0000256" key="3">
    <source>
        <dbReference type="ARBA" id="ARBA00022989"/>
    </source>
</evidence>
<feature type="domain" description="STAS" evidence="6">
    <location>
        <begin position="467"/>
        <end position="590"/>
    </location>
</feature>
<accession>A0A087SEU6</accession>
<evidence type="ECO:0000313" key="8">
    <source>
        <dbReference type="EMBL" id="RMZ56263.1"/>
    </source>
</evidence>
<feature type="transmembrane region" description="Helical" evidence="5">
    <location>
        <begin position="220"/>
        <end position="241"/>
    </location>
</feature>
<dbReference type="InterPro" id="IPR036513">
    <property type="entry name" value="STAS_dom_sf"/>
</dbReference>
<evidence type="ECO:0000313" key="9">
    <source>
        <dbReference type="Proteomes" id="UP000028924"/>
    </source>
</evidence>
<dbReference type="InterPro" id="IPR002645">
    <property type="entry name" value="STAS_dom"/>
</dbReference>
<feature type="transmembrane region" description="Helical" evidence="5">
    <location>
        <begin position="187"/>
        <end position="208"/>
    </location>
</feature>
<feature type="transmembrane region" description="Helical" evidence="5">
    <location>
        <begin position="432"/>
        <end position="451"/>
    </location>
</feature>
<dbReference type="OrthoDB" id="540766at2759"/>
<dbReference type="GO" id="GO:0016020">
    <property type="term" value="C:membrane"/>
    <property type="evidence" value="ECO:0007669"/>
    <property type="project" value="UniProtKB-SubCell"/>
</dbReference>
<keyword evidence="9" id="KW-1185">Reference proteome</keyword>
<comment type="subcellular location">
    <subcellularLocation>
        <location evidence="1">Membrane</location>
        <topology evidence="1">Multi-pass membrane protein</topology>
    </subcellularLocation>
</comment>
<dbReference type="SUPFAM" id="SSF52091">
    <property type="entry name" value="SpoIIaa-like"/>
    <property type="match status" value="1"/>
</dbReference>
<dbReference type="Proteomes" id="UP000028924">
    <property type="component" value="Unassembled WGS sequence"/>
</dbReference>
<dbReference type="GeneID" id="23616483"/>
<evidence type="ECO:0000256" key="2">
    <source>
        <dbReference type="ARBA" id="ARBA00022692"/>
    </source>
</evidence>
<feature type="transmembrane region" description="Helical" evidence="5">
    <location>
        <begin position="115"/>
        <end position="133"/>
    </location>
</feature>
<sequence>MLPCLSWLRVYPVRDYLWADISAGLSVAAMVIPQGMSYASLAGLPSAYGLYGAFVPCLVYSLLGSSRQLAVGPVAITSVLLGSGLPDIMDGLGVPVNDHPNHPADPDAQALYNQAAVQVAFLAGCLYTAIGALRLGWLTHLLSHAVISGFTTGASITIAASQLKWILGVNVPRSASALAQVLSLVRVWGEVALPELAMGSAFVILLLAMRVLSSAHRRLLFLRALGPLGVCTLSIAITGAWRLDEPGPGGEPPPIHPVGRIVPGLPAATVGWWLPLLAPARQLSLAAVVCLVDVCESISIARTLATANKYRLAPTRELLAMGVANLAGSAFNCYTTTGSFSRSAVSNAVGAKTPLAGAITGGVLLAVLAWLTPLFTHMSANVQGAIIIVGVLQLFDWREGARLFRVSPSDFLVWLTAFLTVALVGVEWGICASAALSVAIMLARVSFPAVLRLGRLPGTNYFRPLRQYRGALAPRGYILFSIAAPVCFASIEHIRTGLKAELDAQEVAAEKDEEEPLQFVVLDLSASPTFDAAAVQWIDETRDELEGQGISLVLANPSQQVLHIMKRAGLVHKLGVQNIQADVMDAILYVEETLRSRGCMV</sequence>
<dbReference type="Proteomes" id="UP000279271">
    <property type="component" value="Unassembled WGS sequence"/>
</dbReference>
<reference evidence="10" key="2">
    <citation type="journal article" date="2018" name="Algal Res.">
        <title>Characterization of plant carbon substrate utilization by Auxenochlorella protothecoides.</title>
        <authorList>
            <person name="Vogler B.W."/>
            <person name="Starkenburg S.R."/>
            <person name="Sudasinghe N."/>
            <person name="Schambach J.Y."/>
            <person name="Rollin J.A."/>
            <person name="Pattathil S."/>
            <person name="Barry A.N."/>
        </authorList>
    </citation>
    <scope>NUCLEOTIDE SEQUENCE [LARGE SCALE GENOMIC DNA]</scope>
    <source>
        <strain evidence="10">UTEX 25</strain>
    </source>
</reference>
<evidence type="ECO:0000256" key="4">
    <source>
        <dbReference type="ARBA" id="ARBA00023136"/>
    </source>
</evidence>
<dbReference type="EMBL" id="QOKY01000151">
    <property type="protein sequence ID" value="RMZ56263.1"/>
    <property type="molecule type" value="Genomic_DNA"/>
</dbReference>
<gene>
    <name evidence="8" type="ORF">APUTEX25_002453</name>
    <name evidence="7" type="ORF">F751_5092</name>
</gene>
<dbReference type="eggNOG" id="KOG0236">
    <property type="taxonomic scope" value="Eukaryota"/>
</dbReference>
<evidence type="ECO:0000259" key="6">
    <source>
        <dbReference type="PROSITE" id="PS50801"/>
    </source>
</evidence>
<dbReference type="InterPro" id="IPR011547">
    <property type="entry name" value="SLC26A/SulP_dom"/>
</dbReference>
<dbReference type="EMBL" id="KL662106">
    <property type="protein sequence ID" value="KFM24250.1"/>
    <property type="molecule type" value="Genomic_DNA"/>
</dbReference>
<reference evidence="8" key="3">
    <citation type="submission" date="2018-10" db="EMBL/GenBank/DDBJ databases">
        <authorList>
            <person name="Hovde B."/>
            <person name="Zhang X."/>
        </authorList>
    </citation>
    <scope>NUCLEOTIDE SEQUENCE [LARGE SCALE GENOMIC DNA]</scope>
    <source>
        <strain evidence="8">UTEX 25</strain>
    </source>
</reference>
<keyword evidence="2 5" id="KW-0812">Transmembrane</keyword>
<protein>
    <submittedName>
        <fullName evidence="7">Putative sulfate transporter 4.2</fullName>
    </submittedName>
</protein>
<dbReference type="STRING" id="3075.A0A087SEU6"/>
<organism evidence="7 9">
    <name type="scientific">Auxenochlorella protothecoides</name>
    <name type="common">Green microalga</name>
    <name type="synonym">Chlorella protothecoides</name>
    <dbReference type="NCBI Taxonomy" id="3075"/>
    <lineage>
        <taxon>Eukaryota</taxon>
        <taxon>Viridiplantae</taxon>
        <taxon>Chlorophyta</taxon>
        <taxon>core chlorophytes</taxon>
        <taxon>Trebouxiophyceae</taxon>
        <taxon>Chlorellales</taxon>
        <taxon>Chlorellaceae</taxon>
        <taxon>Auxenochlorella</taxon>
    </lineage>
</organism>
<reference evidence="8" key="4">
    <citation type="submission" date="2018-11" db="EMBL/GenBank/DDBJ databases">
        <title>Characterization of plant carbon substrate utilization by Auxenochlorella protothecoides.</title>
        <authorList>
            <person name="Vogler B.W."/>
            <person name="Starkenburg S.R."/>
            <person name="Sudasinghe N."/>
            <person name="Schambach J.Y."/>
            <person name="Rollin J.A."/>
            <person name="Pattathil S."/>
            <person name="Barry A.N."/>
        </authorList>
    </citation>
    <scope>NUCLEOTIDE SEQUENCE [LARGE SCALE GENOMIC DNA]</scope>
    <source>
        <strain evidence="8">UTEX 25</strain>
    </source>
</reference>
<feature type="transmembrane region" description="Helical" evidence="5">
    <location>
        <begin position="285"/>
        <end position="305"/>
    </location>
</feature>
<evidence type="ECO:0000256" key="5">
    <source>
        <dbReference type="SAM" id="Phobius"/>
    </source>
</evidence>
<proteinExistence type="predicted"/>
<evidence type="ECO:0000313" key="10">
    <source>
        <dbReference type="Proteomes" id="UP000279271"/>
    </source>
</evidence>
<dbReference type="KEGG" id="apro:F751_5092"/>
<dbReference type="InterPro" id="IPR001902">
    <property type="entry name" value="SLC26A/SulP_fam"/>
</dbReference>
<dbReference type="RefSeq" id="XP_011397137.1">
    <property type="nucleotide sequence ID" value="XM_011398835.1"/>
</dbReference>
<dbReference type="Pfam" id="PF01740">
    <property type="entry name" value="STAS"/>
    <property type="match status" value="1"/>
</dbReference>
<keyword evidence="3 5" id="KW-1133">Transmembrane helix</keyword>
<dbReference type="GO" id="GO:0055085">
    <property type="term" value="P:transmembrane transport"/>
    <property type="evidence" value="ECO:0007669"/>
    <property type="project" value="InterPro"/>
</dbReference>
<reference evidence="7 9" key="1">
    <citation type="journal article" date="2014" name="BMC Genomics">
        <title>Oil accumulation mechanisms of the oleaginous microalga Chlorella protothecoides revealed through its genome, transcriptomes, and proteomes.</title>
        <authorList>
            <person name="Gao C."/>
            <person name="Wang Y."/>
            <person name="Shen Y."/>
            <person name="Yan D."/>
            <person name="He X."/>
            <person name="Dai J."/>
            <person name="Wu Q."/>
        </authorList>
    </citation>
    <scope>NUCLEOTIDE SEQUENCE [LARGE SCALE GENOMIC DNA]</scope>
    <source>
        <strain evidence="7 9">0710</strain>
    </source>
</reference>
<evidence type="ECO:0000256" key="1">
    <source>
        <dbReference type="ARBA" id="ARBA00004141"/>
    </source>
</evidence>
<dbReference type="NCBIfam" id="TIGR00815">
    <property type="entry name" value="sulP"/>
    <property type="match status" value="1"/>
</dbReference>
<feature type="transmembrane region" description="Helical" evidence="5">
    <location>
        <begin position="355"/>
        <end position="372"/>
    </location>
</feature>
<evidence type="ECO:0000313" key="7">
    <source>
        <dbReference type="EMBL" id="KFM24250.1"/>
    </source>
</evidence>
<name>A0A087SEU6_AUXPR</name>
<dbReference type="Pfam" id="PF00916">
    <property type="entry name" value="Sulfate_transp"/>
    <property type="match status" value="1"/>
</dbReference>
<dbReference type="PROSITE" id="PS50801">
    <property type="entry name" value="STAS"/>
    <property type="match status" value="1"/>
</dbReference>
<dbReference type="AlphaFoldDB" id="A0A087SEU6"/>